<keyword evidence="8" id="KW-1185">Reference proteome</keyword>
<evidence type="ECO:0000256" key="3">
    <source>
        <dbReference type="ARBA" id="ARBA00022825"/>
    </source>
</evidence>
<dbReference type="PANTHER" id="PTHR42881:SF13">
    <property type="entry name" value="PROLYL ENDOPEPTIDASE"/>
    <property type="match status" value="1"/>
</dbReference>
<feature type="signal peptide" evidence="4">
    <location>
        <begin position="1"/>
        <end position="21"/>
    </location>
</feature>
<proteinExistence type="predicted"/>
<keyword evidence="2" id="KW-0378">Hydrolase</keyword>
<sequence>MHLRTLAAALALMPISAPAFAEDDPHVWLEEWSTPRAMKWIEDHNAVTDKRLTASPHYTPLRDEALAILGAKDRIPTPNLTGELVTNFWQDPEHLRGIWRKTTLADYGNAEPKWQVLLDIDALGKAEGKSYVWKGANCLGRNENPCMVGLSIGGEDATEAREFDVVRGEFVQNGFLLPKSIQSNAWIDGKSMLVATDWSGKDLTKSGYPFIVKRVLRGQPIDQAKEVFRGQVGDTGVFVSTLQDGAGHSLQLITRALDFYHSEQHLLTSRGTVKIGIPAKSSIRAMVGGRVVISLDEDWKLGGTVFPAGSLVWVDQAAMLKDPANLKPALLWAPGKREALEGVAATRDRLIVSTLDNVRGRITAFAPEAGGKWQATRLALPDNMALDVVTTNLTGNTLFLNVSGFLTPTTLYRADALTGEVAAVKSLPARFDASQHVVEQFEATSTDGTKVPYFIVHRKDMPLDGSTPTLLNAYGGFQVSETPFYSGTLGKQWFERGGAYVLANIRGGGEFGPAWHEAALKTKRQVAYDDFAAVAKDLIARKVTSPRRLGAFGGSNGGLLMGVAMTQTPELFNAISIEIPLLDMLRIGKIARGASWQGEYGDPEKDPAVRAFWERVSPYHALKAGVAYPEPYVFTTTRDDRVGPQHARKFAAKLEDMKLPYYFYENTEGGHGSGADIKQQAHTSALRMTYFVSKLMD</sequence>
<dbReference type="PRINTS" id="PR00862">
    <property type="entry name" value="PROLIGOPTASE"/>
</dbReference>
<evidence type="ECO:0000313" key="7">
    <source>
        <dbReference type="EMBL" id="MEJ6010874.1"/>
    </source>
</evidence>
<feature type="chain" id="PRO_5047496341" evidence="4">
    <location>
        <begin position="22"/>
        <end position="697"/>
    </location>
</feature>
<organism evidence="7 8">
    <name type="scientific">Novosphingobium aquae</name>
    <dbReference type="NCBI Taxonomy" id="3133435"/>
    <lineage>
        <taxon>Bacteria</taxon>
        <taxon>Pseudomonadati</taxon>
        <taxon>Pseudomonadota</taxon>
        <taxon>Alphaproteobacteria</taxon>
        <taxon>Sphingomonadales</taxon>
        <taxon>Sphingomonadaceae</taxon>
        <taxon>Novosphingobium</taxon>
    </lineage>
</organism>
<evidence type="ECO:0000256" key="2">
    <source>
        <dbReference type="ARBA" id="ARBA00022801"/>
    </source>
</evidence>
<evidence type="ECO:0000259" key="6">
    <source>
        <dbReference type="Pfam" id="PF02897"/>
    </source>
</evidence>
<dbReference type="EMBL" id="JBBHJY010000006">
    <property type="protein sequence ID" value="MEJ6010874.1"/>
    <property type="molecule type" value="Genomic_DNA"/>
</dbReference>
<accession>A0ABU8SAD6</accession>
<dbReference type="InterPro" id="IPR001375">
    <property type="entry name" value="Peptidase_S9_cat"/>
</dbReference>
<protein>
    <submittedName>
        <fullName evidence="7">Prolyl oligopeptidase family serine peptidase</fullName>
    </submittedName>
</protein>
<dbReference type="InterPro" id="IPR023302">
    <property type="entry name" value="Pept_S9A_N"/>
</dbReference>
<gene>
    <name evidence="7" type="ORF">WG900_13210</name>
</gene>
<dbReference type="Gene3D" id="2.130.10.120">
    <property type="entry name" value="Prolyl oligopeptidase, N-terminal domain"/>
    <property type="match status" value="1"/>
</dbReference>
<feature type="domain" description="Peptidase S9 prolyl oligopeptidase catalytic" evidence="5">
    <location>
        <begin position="492"/>
        <end position="694"/>
    </location>
</feature>
<reference evidence="7 8" key="1">
    <citation type="submission" date="2024-03" db="EMBL/GenBank/DDBJ databases">
        <authorList>
            <person name="Jo J.-H."/>
        </authorList>
    </citation>
    <scope>NUCLEOTIDE SEQUENCE [LARGE SCALE GENOMIC DNA]</scope>
    <source>
        <strain evidence="7 8">AS3R-12</strain>
    </source>
</reference>
<keyword evidence="3" id="KW-0720">Serine protease</keyword>
<evidence type="ECO:0000259" key="5">
    <source>
        <dbReference type="Pfam" id="PF00326"/>
    </source>
</evidence>
<dbReference type="InterPro" id="IPR029058">
    <property type="entry name" value="AB_hydrolase_fold"/>
</dbReference>
<comment type="caution">
    <text evidence="7">The sequence shown here is derived from an EMBL/GenBank/DDBJ whole genome shotgun (WGS) entry which is preliminary data.</text>
</comment>
<dbReference type="Proteomes" id="UP001379235">
    <property type="component" value="Unassembled WGS sequence"/>
</dbReference>
<keyword evidence="1" id="KW-0645">Protease</keyword>
<dbReference type="Gene3D" id="3.40.50.1820">
    <property type="entry name" value="alpha/beta hydrolase"/>
    <property type="match status" value="1"/>
</dbReference>
<evidence type="ECO:0000256" key="1">
    <source>
        <dbReference type="ARBA" id="ARBA00022670"/>
    </source>
</evidence>
<evidence type="ECO:0000313" key="8">
    <source>
        <dbReference type="Proteomes" id="UP001379235"/>
    </source>
</evidence>
<dbReference type="InterPro" id="IPR002470">
    <property type="entry name" value="Peptidase_S9A"/>
</dbReference>
<dbReference type="Pfam" id="PF00326">
    <property type="entry name" value="Peptidase_S9"/>
    <property type="match status" value="1"/>
</dbReference>
<dbReference type="SUPFAM" id="SSF50993">
    <property type="entry name" value="Peptidase/esterase 'gauge' domain"/>
    <property type="match status" value="1"/>
</dbReference>
<dbReference type="RefSeq" id="WP_339967706.1">
    <property type="nucleotide sequence ID" value="NZ_JBBHJY010000006.1"/>
</dbReference>
<keyword evidence="4" id="KW-0732">Signal</keyword>
<dbReference type="Pfam" id="PF02897">
    <property type="entry name" value="Peptidase_S9_N"/>
    <property type="match status" value="1"/>
</dbReference>
<dbReference type="SUPFAM" id="SSF53474">
    <property type="entry name" value="alpha/beta-Hydrolases"/>
    <property type="match status" value="1"/>
</dbReference>
<dbReference type="InterPro" id="IPR051167">
    <property type="entry name" value="Prolyl_oligopep/macrocyclase"/>
</dbReference>
<feature type="domain" description="Peptidase S9A N-terminal" evidence="6">
    <location>
        <begin position="24"/>
        <end position="425"/>
    </location>
</feature>
<dbReference type="PANTHER" id="PTHR42881">
    <property type="entry name" value="PROLYL ENDOPEPTIDASE"/>
    <property type="match status" value="1"/>
</dbReference>
<evidence type="ECO:0000256" key="4">
    <source>
        <dbReference type="SAM" id="SignalP"/>
    </source>
</evidence>
<name>A0ABU8SAD6_9SPHN</name>